<organism evidence="2 3">
    <name type="scientific">Candidatus Brocadia fulgida</name>
    <dbReference type="NCBI Taxonomy" id="380242"/>
    <lineage>
        <taxon>Bacteria</taxon>
        <taxon>Pseudomonadati</taxon>
        <taxon>Planctomycetota</taxon>
        <taxon>Candidatus Brocadiia</taxon>
        <taxon>Candidatus Brocadiales</taxon>
        <taxon>Candidatus Brocadiaceae</taxon>
        <taxon>Candidatus Brocadia</taxon>
    </lineage>
</organism>
<name>A0A0M2UZ39_9BACT</name>
<dbReference type="GO" id="GO:0004521">
    <property type="term" value="F:RNA endonuclease activity"/>
    <property type="evidence" value="ECO:0007669"/>
    <property type="project" value="TreeGrafter"/>
</dbReference>
<evidence type="ECO:0000256" key="1">
    <source>
        <dbReference type="PIRNR" id="PIRNR033490"/>
    </source>
</evidence>
<gene>
    <name evidence="2" type="ORF">BROFUL_00174</name>
</gene>
<keyword evidence="1" id="KW-0255">Endonuclease</keyword>
<dbReference type="PANTHER" id="PTHR33988">
    <property type="entry name" value="ENDORIBONUCLEASE MAZF-RELATED"/>
    <property type="match status" value="1"/>
</dbReference>
<dbReference type="PIRSF" id="PIRSF033490">
    <property type="entry name" value="MazF"/>
    <property type="match status" value="1"/>
</dbReference>
<proteinExistence type="inferred from homology"/>
<dbReference type="GO" id="GO:0003677">
    <property type="term" value="F:DNA binding"/>
    <property type="evidence" value="ECO:0007669"/>
    <property type="project" value="InterPro"/>
</dbReference>
<dbReference type="Gene3D" id="2.30.30.110">
    <property type="match status" value="1"/>
</dbReference>
<comment type="similarity">
    <text evidence="1">Belongs to the PemK/MazF family.</text>
</comment>
<dbReference type="InterPro" id="IPR011067">
    <property type="entry name" value="Plasmid_toxin/cell-grow_inhib"/>
</dbReference>
<dbReference type="Pfam" id="PF02452">
    <property type="entry name" value="PemK_toxin"/>
    <property type="match status" value="1"/>
</dbReference>
<keyword evidence="3" id="KW-1185">Reference proteome</keyword>
<dbReference type="EMBL" id="LAQJ01000018">
    <property type="protein sequence ID" value="KKO21092.1"/>
    <property type="molecule type" value="Genomic_DNA"/>
</dbReference>
<dbReference type="GO" id="GO:0016075">
    <property type="term" value="P:rRNA catabolic process"/>
    <property type="evidence" value="ECO:0007669"/>
    <property type="project" value="TreeGrafter"/>
</dbReference>
<evidence type="ECO:0000313" key="2">
    <source>
        <dbReference type="EMBL" id="KKO21092.1"/>
    </source>
</evidence>
<reference evidence="2 3" key="1">
    <citation type="journal article" date="2013" name="BMC Microbiol.">
        <title>Identification of the type II cytochrome c maturation pathway in anammox bacteria by comparative genomics.</title>
        <authorList>
            <person name="Ferousi C."/>
            <person name="Speth D.R."/>
            <person name="Reimann J."/>
            <person name="Op den Camp H.J."/>
            <person name="Allen J.W."/>
            <person name="Keltjens J.T."/>
            <person name="Jetten M.S."/>
        </authorList>
    </citation>
    <scope>NUCLEOTIDE SEQUENCE [LARGE SCALE GENOMIC DNA]</scope>
    <source>
        <strain evidence="2">RU1</strain>
    </source>
</reference>
<protein>
    <recommendedName>
        <fullName evidence="1">mRNA interferase</fullName>
        <ecNumber evidence="1">3.1.-.-</ecNumber>
    </recommendedName>
</protein>
<evidence type="ECO:0000313" key="3">
    <source>
        <dbReference type="Proteomes" id="UP000034954"/>
    </source>
</evidence>
<dbReference type="EC" id="3.1.-.-" evidence="1"/>
<accession>A0A0M2UZ39</accession>
<keyword evidence="1" id="KW-0540">Nuclease</keyword>
<dbReference type="PANTHER" id="PTHR33988:SF2">
    <property type="entry name" value="ENDORIBONUCLEASE MAZF"/>
    <property type="match status" value="1"/>
</dbReference>
<keyword evidence="1" id="KW-0378">Hydrolase</keyword>
<dbReference type="InterPro" id="IPR003477">
    <property type="entry name" value="PemK-like"/>
</dbReference>
<sequence>MKQKEIWLINLDPSIGAEIKKTRPCVILNDDSIGVLPLKVVAPITDYKEKYEIVPWMVQLIPDKLNNLKKISVIDVFQVRSVSEKRLIRKLGVIREDDILKAKEALKLVFGL</sequence>
<dbReference type="AlphaFoldDB" id="A0A0M2UZ39"/>
<comment type="function">
    <text evidence="1">Toxic component of a type II toxin-antitoxin (TA) system.</text>
</comment>
<dbReference type="SUPFAM" id="SSF50118">
    <property type="entry name" value="Cell growth inhibitor/plasmid maintenance toxic component"/>
    <property type="match status" value="1"/>
</dbReference>
<dbReference type="GO" id="GO:0006402">
    <property type="term" value="P:mRNA catabolic process"/>
    <property type="evidence" value="ECO:0007669"/>
    <property type="project" value="TreeGrafter"/>
</dbReference>
<dbReference type="GO" id="GO:0016787">
    <property type="term" value="F:hydrolase activity"/>
    <property type="evidence" value="ECO:0007669"/>
    <property type="project" value="UniProtKB-KW"/>
</dbReference>
<comment type="caution">
    <text evidence="2">The sequence shown here is derived from an EMBL/GenBank/DDBJ whole genome shotgun (WGS) entry which is preliminary data.</text>
</comment>
<dbReference type="Proteomes" id="UP000034954">
    <property type="component" value="Unassembled WGS sequence"/>
</dbReference>